<evidence type="ECO:0000313" key="1">
    <source>
        <dbReference type="EMBL" id="MBD9699163.1"/>
    </source>
</evidence>
<keyword evidence="2" id="KW-1185">Reference proteome</keyword>
<name>A0ABR9DQA6_9MICO</name>
<sequence>MEAQPDDGGSVTRYQKAITPSMSDAYLRLGYDRVAGFAVPVADVTWATTPADLHAVHALGFEASPFSVDDAYVDVLRFTPGPQVRTADAVGGTDATAREARGGTFIDRPPFTGTGFAPVEGHRVPVTWIVHSRVPAGSELVRVHADGTEQVLARYVDVARCWEPVDAAVHHTTFPGVSRFVGALAEWKATHLNAEVYGDHVVLVSEHEPHAAFEFTQAASGRWFCEVPRADVDKLYELFITGRWRGVEVRLVDLGVDEGGDKRATISSVGHDADAAEAAGMVKVDAGVYEMVVDPDELTDLTPYELAPAAWG</sequence>
<proteinExistence type="predicted"/>
<protein>
    <submittedName>
        <fullName evidence="1">Uncharacterized protein</fullName>
    </submittedName>
</protein>
<reference evidence="1 2" key="1">
    <citation type="submission" date="2020-09" db="EMBL/GenBank/DDBJ databases">
        <title>Flavimobilis rhizosphaerae sp. nov., isolated from rhizosphere soil of Spartina alterniflora.</title>
        <authorList>
            <person name="Hanqin C."/>
        </authorList>
    </citation>
    <scope>NUCLEOTIDE SEQUENCE [LARGE SCALE GENOMIC DNA]</scope>
    <source>
        <strain evidence="1 2">GY 10621</strain>
    </source>
</reference>
<gene>
    <name evidence="1" type="ORF">IGS67_06615</name>
</gene>
<dbReference type="Proteomes" id="UP000642107">
    <property type="component" value="Unassembled WGS sequence"/>
</dbReference>
<evidence type="ECO:0000313" key="2">
    <source>
        <dbReference type="Proteomes" id="UP000642107"/>
    </source>
</evidence>
<dbReference type="RefSeq" id="WP_192279018.1">
    <property type="nucleotide sequence ID" value="NZ_JACZDF010000003.1"/>
</dbReference>
<organism evidence="1 2">
    <name type="scientific">Flavimobilis rhizosphaerae</name>
    <dbReference type="NCBI Taxonomy" id="2775421"/>
    <lineage>
        <taxon>Bacteria</taxon>
        <taxon>Bacillati</taxon>
        <taxon>Actinomycetota</taxon>
        <taxon>Actinomycetes</taxon>
        <taxon>Micrococcales</taxon>
        <taxon>Jonesiaceae</taxon>
        <taxon>Flavimobilis</taxon>
    </lineage>
</organism>
<accession>A0ABR9DQA6</accession>
<comment type="caution">
    <text evidence="1">The sequence shown here is derived from an EMBL/GenBank/DDBJ whole genome shotgun (WGS) entry which is preliminary data.</text>
</comment>
<dbReference type="EMBL" id="JACZDF010000003">
    <property type="protein sequence ID" value="MBD9699163.1"/>
    <property type="molecule type" value="Genomic_DNA"/>
</dbReference>